<evidence type="ECO:0000313" key="3">
    <source>
        <dbReference type="Proteomes" id="UP000184206"/>
    </source>
</evidence>
<dbReference type="RefSeq" id="WP_072707515.1">
    <property type="nucleotide sequence ID" value="NZ_FRCF01000002.1"/>
</dbReference>
<name>A0A1M7ARS3_9BACL</name>
<dbReference type="InterPro" id="IPR047801">
    <property type="entry name" value="Peptidase_C45"/>
</dbReference>
<dbReference type="NCBIfam" id="NF040521">
    <property type="entry name" value="C45_proenzyme"/>
    <property type="match status" value="1"/>
</dbReference>
<keyword evidence="2" id="KW-0378">Hydrolase</keyword>
<reference evidence="2 3" key="1">
    <citation type="submission" date="2016-11" db="EMBL/GenBank/DDBJ databases">
        <authorList>
            <person name="Jaros S."/>
            <person name="Januszkiewicz K."/>
            <person name="Wedrychowicz H."/>
        </authorList>
    </citation>
    <scope>NUCLEOTIDE SEQUENCE [LARGE SCALE GENOMIC DNA]</scope>
    <source>
        <strain evidence="2 3">DSM 16010</strain>
    </source>
</reference>
<accession>A0A1M7ARS3</accession>
<dbReference type="SUPFAM" id="SSF56235">
    <property type="entry name" value="N-terminal nucleophile aminohydrolases (Ntn hydrolases)"/>
    <property type="match status" value="1"/>
</dbReference>
<evidence type="ECO:0000259" key="1">
    <source>
        <dbReference type="Pfam" id="PF03417"/>
    </source>
</evidence>
<dbReference type="PANTHER" id="PTHR34180:SF1">
    <property type="entry name" value="BETA-ALANYL-DOPAMINE_CARCININE HYDROLASE"/>
    <property type="match status" value="1"/>
</dbReference>
<dbReference type="PANTHER" id="PTHR34180">
    <property type="entry name" value="PEPTIDASE C45"/>
    <property type="match status" value="1"/>
</dbReference>
<organism evidence="2 3">
    <name type="scientific">Lacicoccus alkaliphilus DSM 16010</name>
    <dbReference type="NCBI Taxonomy" id="1123231"/>
    <lineage>
        <taxon>Bacteria</taxon>
        <taxon>Bacillati</taxon>
        <taxon>Bacillota</taxon>
        <taxon>Bacilli</taxon>
        <taxon>Bacillales</taxon>
        <taxon>Salinicoccaceae</taxon>
        <taxon>Lacicoccus</taxon>
    </lineage>
</organism>
<evidence type="ECO:0000313" key="2">
    <source>
        <dbReference type="EMBL" id="SHL45490.1"/>
    </source>
</evidence>
<proteinExistence type="predicted"/>
<protein>
    <submittedName>
        <fullName evidence="2">Predicted choloylglycine hydrolase</fullName>
    </submittedName>
</protein>
<dbReference type="GO" id="GO:0016787">
    <property type="term" value="F:hydrolase activity"/>
    <property type="evidence" value="ECO:0007669"/>
    <property type="project" value="UniProtKB-KW"/>
</dbReference>
<dbReference type="Pfam" id="PF03417">
    <property type="entry name" value="AAT"/>
    <property type="match status" value="1"/>
</dbReference>
<keyword evidence="3" id="KW-1185">Reference proteome</keyword>
<gene>
    <name evidence="2" type="ORF">SAMN02745189_00236</name>
</gene>
<dbReference type="Proteomes" id="UP000184206">
    <property type="component" value="Unassembled WGS sequence"/>
</dbReference>
<dbReference type="InterPro" id="IPR047794">
    <property type="entry name" value="C45_proenzyme-like"/>
</dbReference>
<dbReference type="InterPro" id="IPR029055">
    <property type="entry name" value="Ntn_hydrolases_N"/>
</dbReference>
<dbReference type="EMBL" id="FRCF01000002">
    <property type="protein sequence ID" value="SHL45490.1"/>
    <property type="molecule type" value="Genomic_DNA"/>
</dbReference>
<dbReference type="InterPro" id="IPR005079">
    <property type="entry name" value="Peptidase_C45_hydrolase"/>
</dbReference>
<dbReference type="AlphaFoldDB" id="A0A1M7ARS3"/>
<dbReference type="OrthoDB" id="8617387at2"/>
<dbReference type="Gene3D" id="3.60.60.10">
    <property type="entry name" value="Penicillin V Acylase, Chain A"/>
    <property type="match status" value="1"/>
</dbReference>
<sequence length="357" mass="41131">MKQYYSDVIQFRGTHYDFGYHQGMMLKDSPILTNRERQWKPRQHRHFIIDEDEFTGVMKKFSPLLLEEIEGLADALEMEAPDAIRQFGGYYLEYVTSGCSIYTGDDFMVRNYDSHPKGYEGRYMFYQPTDGGYAVIGPSMQITGRIDGMNEKGLVLGYNFTHSKKSDDGFICNMIGRLILENCADVDEAVEMLKDIPHRHSFSYPVMDTSGRSYVVEASPRKVVVRAANVCTNHFHILNEENRYRQEETRGREERIETRQQGADNAYESYKVMNDPAHGIFSNKYDASAGTIHTSVYFPEELKAWFAMGPGRAPVIFDFGKWLAGDDVYVKQIKGLLEFDRPFVNMEDMTRESRVLG</sequence>
<dbReference type="STRING" id="1123231.SAMN02745189_00236"/>
<dbReference type="CDD" id="cd01935">
    <property type="entry name" value="Ntn_CGH_like"/>
    <property type="match status" value="1"/>
</dbReference>
<feature type="domain" description="Peptidase C45 hydrolase" evidence="1">
    <location>
        <begin position="105"/>
        <end position="309"/>
    </location>
</feature>